<dbReference type="GO" id="GO:0046872">
    <property type="term" value="F:metal ion binding"/>
    <property type="evidence" value="ECO:0007669"/>
    <property type="project" value="UniProtKB-KW"/>
</dbReference>
<dbReference type="PANTHER" id="PTHR30004">
    <property type="entry name" value="4-HYDROXYTHREONINE-4-PHOSPHATE DEHYDROGENASE"/>
    <property type="match status" value="1"/>
</dbReference>
<name>A0A1H8IU52_9BURK</name>
<dbReference type="STRING" id="1121117.SAMN02745977_01849"/>
<proteinExistence type="predicted"/>
<evidence type="ECO:0000256" key="3">
    <source>
        <dbReference type="ARBA" id="ARBA00023027"/>
    </source>
</evidence>
<accession>A0A1H8IU52</accession>
<dbReference type="RefSeq" id="WP_091817006.1">
    <property type="nucleotide sequence ID" value="NZ_FOCW01000005.1"/>
</dbReference>
<reference evidence="4 5" key="1">
    <citation type="submission" date="2016-10" db="EMBL/GenBank/DDBJ databases">
        <authorList>
            <person name="de Groot N.N."/>
        </authorList>
    </citation>
    <scope>NUCLEOTIDE SEQUENCE [LARGE SCALE GENOMIC DNA]</scope>
    <source>
        <strain evidence="4 5">DSM 15123</strain>
    </source>
</reference>
<dbReference type="EMBL" id="FOCW01000005">
    <property type="protein sequence ID" value="SEN71971.1"/>
    <property type="molecule type" value="Genomic_DNA"/>
</dbReference>
<dbReference type="SUPFAM" id="SSF53659">
    <property type="entry name" value="Isocitrate/Isopropylmalate dehydrogenase-like"/>
    <property type="match status" value="1"/>
</dbReference>
<keyword evidence="3" id="KW-0520">NAD</keyword>
<protein>
    <submittedName>
        <fullName evidence="4">4-hydroxythreonine-4-phosphate dehydrogenase</fullName>
    </submittedName>
</protein>
<sequence>MSQATSSPPIALSMGDPAGIGPEIIVDAFMREPALMQPCIVVGDLQVMQRAAQLHQAAHPAALVPVPIAVSDWGAPEDGTSIRVLQGCALPAALPRFGEVQQEAGRMAADCIELGARAALQGKAAALVTAPIHKEALSLAGISHPGHTEMLQALAAEHAGVAVEAMPVRMMLANPELRTVLNSIHVSLRNAIAAVQVDQILQTIRITDAFLRRTALGRHRAPRIALAGLNPHAGEGGLFGDEELTAIIPARDAALAEGISVSGPFPPDTVFMQARRHAHDPLPFCDAVIAMYHDQGLIPVKYLGVEHGVNVTLGLPLIRTSPDHGTAFDLAGKACADSTSLREAVRMAVDLAQGA</sequence>
<keyword evidence="2" id="KW-0560">Oxidoreductase</keyword>
<evidence type="ECO:0000256" key="1">
    <source>
        <dbReference type="ARBA" id="ARBA00022723"/>
    </source>
</evidence>
<dbReference type="Gene3D" id="3.40.718.10">
    <property type="entry name" value="Isopropylmalate Dehydrogenase"/>
    <property type="match status" value="1"/>
</dbReference>
<dbReference type="NCBIfam" id="TIGR00557">
    <property type="entry name" value="pdxA"/>
    <property type="match status" value="1"/>
</dbReference>
<dbReference type="OrthoDB" id="9801783at2"/>
<gene>
    <name evidence="4" type="ORF">SAMN02745977_01849</name>
</gene>
<evidence type="ECO:0000256" key="2">
    <source>
        <dbReference type="ARBA" id="ARBA00023002"/>
    </source>
</evidence>
<dbReference type="Proteomes" id="UP000199531">
    <property type="component" value="Unassembled WGS sequence"/>
</dbReference>
<keyword evidence="5" id="KW-1185">Reference proteome</keyword>
<dbReference type="GO" id="GO:0016491">
    <property type="term" value="F:oxidoreductase activity"/>
    <property type="evidence" value="ECO:0007669"/>
    <property type="project" value="UniProtKB-KW"/>
</dbReference>
<dbReference type="PANTHER" id="PTHR30004:SF6">
    <property type="entry name" value="D-THREONATE 4-PHOSPHATE DEHYDROGENASE"/>
    <property type="match status" value="1"/>
</dbReference>
<organism evidence="4 5">
    <name type="scientific">Brachymonas denitrificans DSM 15123</name>
    <dbReference type="NCBI Taxonomy" id="1121117"/>
    <lineage>
        <taxon>Bacteria</taxon>
        <taxon>Pseudomonadati</taxon>
        <taxon>Pseudomonadota</taxon>
        <taxon>Betaproteobacteria</taxon>
        <taxon>Burkholderiales</taxon>
        <taxon>Comamonadaceae</taxon>
        <taxon>Brachymonas</taxon>
    </lineage>
</organism>
<keyword evidence="1" id="KW-0479">Metal-binding</keyword>
<evidence type="ECO:0000313" key="5">
    <source>
        <dbReference type="Proteomes" id="UP000199531"/>
    </source>
</evidence>
<dbReference type="GO" id="GO:0051287">
    <property type="term" value="F:NAD binding"/>
    <property type="evidence" value="ECO:0007669"/>
    <property type="project" value="InterPro"/>
</dbReference>
<dbReference type="Pfam" id="PF04166">
    <property type="entry name" value="PdxA"/>
    <property type="match status" value="1"/>
</dbReference>
<evidence type="ECO:0000313" key="4">
    <source>
        <dbReference type="EMBL" id="SEN71971.1"/>
    </source>
</evidence>
<dbReference type="AlphaFoldDB" id="A0A1H8IU52"/>
<dbReference type="InterPro" id="IPR005255">
    <property type="entry name" value="PdxA_fam"/>
</dbReference>